<evidence type="ECO:0000313" key="1">
    <source>
        <dbReference type="EMBL" id="PRX48541.1"/>
    </source>
</evidence>
<proteinExistence type="predicted"/>
<evidence type="ECO:0000313" key="2">
    <source>
        <dbReference type="Proteomes" id="UP000238362"/>
    </source>
</evidence>
<dbReference type="AlphaFoldDB" id="A0A2T0LWY8"/>
<sequence>MDPIELAETGTHYRRLTEEQAELLRDSGIVKVSRAPRSGELWQLSAKTSVGVARVGDMEVWIKPKLPIRRLLFLLGYAHNLQGWRDDPVQVSEDTGIVSAFGQLLWRQVETALRGGLYRGYRTDEETSHVMRGRVLMSQQVRRHHGRAVPMEITYDDFTPDTAENQILLAAVGRLLEEPRLDDVARNRLEAQYDQLAAVASPVRGPTLPAWQSNRRNQHYKPALELAELVWNATSPEYPRGTIRVTGFLFPLDKVFEAFLAKVLDEHLCRTHGGHLNEQKELHLDEGRTVTIRPDLVWKRGGRAAAVIDAKYKVEGKGRASELYQLLAYCSVLGARGGYLVYAGGDAQPGRYVVRNAGTRLVCYALNLDQQPEPLLAQLQRLANDVATID</sequence>
<comment type="caution">
    <text evidence="1">The sequence shown here is derived from an EMBL/GenBank/DDBJ whole genome shotgun (WGS) entry which is preliminary data.</text>
</comment>
<dbReference type="Proteomes" id="UP000238362">
    <property type="component" value="Unassembled WGS sequence"/>
</dbReference>
<reference evidence="1 2" key="1">
    <citation type="submission" date="2018-03" db="EMBL/GenBank/DDBJ databases">
        <title>Genomic Encyclopedia of Type Strains, Phase III (KMG-III): the genomes of soil and plant-associated and newly described type strains.</title>
        <authorList>
            <person name="Whitman W."/>
        </authorList>
    </citation>
    <scope>NUCLEOTIDE SEQUENCE [LARGE SCALE GENOMIC DNA]</scope>
    <source>
        <strain evidence="1 2">CGMCC 4.7125</strain>
    </source>
</reference>
<organism evidence="1 2">
    <name type="scientific">Prauserella shujinwangii</name>
    <dbReference type="NCBI Taxonomy" id="1453103"/>
    <lineage>
        <taxon>Bacteria</taxon>
        <taxon>Bacillati</taxon>
        <taxon>Actinomycetota</taxon>
        <taxon>Actinomycetes</taxon>
        <taxon>Pseudonocardiales</taxon>
        <taxon>Pseudonocardiaceae</taxon>
        <taxon>Prauserella</taxon>
    </lineage>
</organism>
<dbReference type="Pfam" id="PF10117">
    <property type="entry name" value="McrBC"/>
    <property type="match status" value="1"/>
</dbReference>
<name>A0A2T0LWY8_9PSEU</name>
<dbReference type="PANTHER" id="PTHR38733:SF1">
    <property type="entry name" value="TYPE IV METHYL-DIRECTED RESTRICTION ENZYME ECOKMCRBC"/>
    <property type="match status" value="1"/>
</dbReference>
<accession>A0A2T0LWY8</accession>
<dbReference type="InterPro" id="IPR019292">
    <property type="entry name" value="McrC"/>
</dbReference>
<dbReference type="InterPro" id="IPR011604">
    <property type="entry name" value="PDDEXK-like_dom_sf"/>
</dbReference>
<dbReference type="Gene3D" id="3.90.320.10">
    <property type="match status" value="1"/>
</dbReference>
<gene>
    <name evidence="1" type="ORF">B0I33_104358</name>
</gene>
<dbReference type="PANTHER" id="PTHR38733">
    <property type="entry name" value="PROTEIN MCRC"/>
    <property type="match status" value="1"/>
</dbReference>
<protein>
    <submittedName>
        <fullName evidence="1">5-methylcytosine-specific restriction enzyme subunit McrC</fullName>
    </submittedName>
</protein>
<keyword evidence="2" id="KW-1185">Reference proteome</keyword>
<dbReference type="RefSeq" id="WP_106178615.1">
    <property type="nucleotide sequence ID" value="NZ_PVNH01000004.1"/>
</dbReference>
<dbReference type="EMBL" id="PVNH01000004">
    <property type="protein sequence ID" value="PRX48541.1"/>
    <property type="molecule type" value="Genomic_DNA"/>
</dbReference>
<dbReference type="OrthoDB" id="5148566at2"/>